<dbReference type="InterPro" id="IPR021457">
    <property type="entry name" value="DUF3108"/>
</dbReference>
<dbReference type="RefSeq" id="WP_230340102.1">
    <property type="nucleotide sequence ID" value="NZ_CP069798.1"/>
</dbReference>
<keyword evidence="3" id="KW-1185">Reference proteome</keyword>
<name>A0A892ZIQ4_9NEIS</name>
<evidence type="ECO:0000256" key="1">
    <source>
        <dbReference type="SAM" id="SignalP"/>
    </source>
</evidence>
<feature type="signal peptide" evidence="1">
    <location>
        <begin position="1"/>
        <end position="26"/>
    </location>
</feature>
<protein>
    <submittedName>
        <fullName evidence="2">DUF3108 domain-containing protein</fullName>
    </submittedName>
</protein>
<sequence length="229" mass="24685">MTALSLVSRFAPLPLALLLAAPLAQAADFPASAELQYVGPYGVPATMTFNRSGSNYKVVASINVPMYQMRFESSGSINGNTLQPAVYTDTRKGKPYAQARFSGSSVRYGKAGETAQTAAVKGPTFDLFTLAWQLAMNEGKLPTGLQITNGKRLYPVSGIRSLGAAKYRVSGGDTTINRYRVQRGGDTIDYAFAPEFHNIPAQITYVDDGKTYTLKLKSIKINGKAVQPK</sequence>
<organism evidence="2 3">
    <name type="scientific">Paralysiella testudinis</name>
    <dbReference type="NCBI Taxonomy" id="2809020"/>
    <lineage>
        <taxon>Bacteria</taxon>
        <taxon>Pseudomonadati</taxon>
        <taxon>Pseudomonadota</taxon>
        <taxon>Betaproteobacteria</taxon>
        <taxon>Neisseriales</taxon>
        <taxon>Neisseriaceae</taxon>
        <taxon>Paralysiella</taxon>
    </lineage>
</organism>
<dbReference type="AlphaFoldDB" id="A0A892ZIQ4"/>
<dbReference type="EMBL" id="CP069798">
    <property type="protein sequence ID" value="QRQ82812.1"/>
    <property type="molecule type" value="Genomic_DNA"/>
</dbReference>
<proteinExistence type="predicted"/>
<evidence type="ECO:0000313" key="3">
    <source>
        <dbReference type="Proteomes" id="UP000653156"/>
    </source>
</evidence>
<accession>A0A892ZIQ4</accession>
<feature type="chain" id="PRO_5034192282" evidence="1">
    <location>
        <begin position="27"/>
        <end position="229"/>
    </location>
</feature>
<gene>
    <name evidence="2" type="ORF">JQU52_05360</name>
</gene>
<dbReference type="Proteomes" id="UP000653156">
    <property type="component" value="Chromosome"/>
</dbReference>
<reference evidence="2" key="1">
    <citation type="submission" date="2021-02" db="EMBL/GenBank/DDBJ databases">
        <title>Neisseriaceae sp. 26B isolated from the cloaca of a Common Toad-headed Turtle (Mesoclemmys nasuta).</title>
        <authorList>
            <person name="Spergser J."/>
            <person name="Busse H.-J."/>
        </authorList>
    </citation>
    <scope>NUCLEOTIDE SEQUENCE</scope>
    <source>
        <strain evidence="2">26B</strain>
    </source>
</reference>
<dbReference type="KEGG" id="ptes:JQU52_05360"/>
<dbReference type="Pfam" id="PF11306">
    <property type="entry name" value="DUF3108"/>
    <property type="match status" value="1"/>
</dbReference>
<keyword evidence="1" id="KW-0732">Signal</keyword>
<evidence type="ECO:0000313" key="2">
    <source>
        <dbReference type="EMBL" id="QRQ82812.1"/>
    </source>
</evidence>